<gene>
    <name evidence="2" type="ORF">TARUN_8769</name>
</gene>
<feature type="compositionally biased region" description="Acidic residues" evidence="1">
    <location>
        <begin position="685"/>
        <end position="698"/>
    </location>
</feature>
<feature type="region of interest" description="Disordered" evidence="1">
    <location>
        <begin position="458"/>
        <end position="511"/>
    </location>
</feature>
<dbReference type="OrthoDB" id="37886at2759"/>
<name>A0A395NC17_TRIAR</name>
<comment type="caution">
    <text evidence="2">The sequence shown here is derived from an EMBL/GenBank/DDBJ whole genome shotgun (WGS) entry which is preliminary data.</text>
</comment>
<feature type="compositionally biased region" description="Low complexity" evidence="1">
    <location>
        <begin position="329"/>
        <end position="341"/>
    </location>
</feature>
<accession>A0A395NC17</accession>
<proteinExistence type="predicted"/>
<feature type="region of interest" description="Disordered" evidence="1">
    <location>
        <begin position="576"/>
        <end position="708"/>
    </location>
</feature>
<feature type="region of interest" description="Disordered" evidence="1">
    <location>
        <begin position="46"/>
        <end position="151"/>
    </location>
</feature>
<feature type="compositionally biased region" description="Polar residues" evidence="1">
    <location>
        <begin position="484"/>
        <end position="506"/>
    </location>
</feature>
<feature type="compositionally biased region" description="Polar residues" evidence="1">
    <location>
        <begin position="81"/>
        <end position="107"/>
    </location>
</feature>
<evidence type="ECO:0000313" key="3">
    <source>
        <dbReference type="Proteomes" id="UP000266272"/>
    </source>
</evidence>
<reference evidence="2 3" key="1">
    <citation type="journal article" date="2018" name="PLoS Pathog.">
        <title>Evolution of structural diversity of trichothecenes, a family of toxins produced by plant pathogenic and entomopathogenic fungi.</title>
        <authorList>
            <person name="Proctor R.H."/>
            <person name="McCormick S.P."/>
            <person name="Kim H.S."/>
            <person name="Cardoza R.E."/>
            <person name="Stanley A.M."/>
            <person name="Lindo L."/>
            <person name="Kelly A."/>
            <person name="Brown D.W."/>
            <person name="Lee T."/>
            <person name="Vaughan M.M."/>
            <person name="Alexander N.J."/>
            <person name="Busman M."/>
            <person name="Gutierrez S."/>
        </authorList>
    </citation>
    <scope>NUCLEOTIDE SEQUENCE [LARGE SCALE GENOMIC DNA]</scope>
    <source>
        <strain evidence="2 3">IBT 40837</strain>
    </source>
</reference>
<keyword evidence="3" id="KW-1185">Reference proteome</keyword>
<feature type="region of interest" description="Disordered" evidence="1">
    <location>
        <begin position="1"/>
        <end position="28"/>
    </location>
</feature>
<feature type="compositionally biased region" description="Polar residues" evidence="1">
    <location>
        <begin position="460"/>
        <end position="476"/>
    </location>
</feature>
<dbReference type="AlphaFoldDB" id="A0A395NC17"/>
<dbReference type="STRING" id="490622.A0A395NC17"/>
<protein>
    <submittedName>
        <fullName evidence="2">Uncharacterized protein</fullName>
    </submittedName>
</protein>
<organism evidence="2 3">
    <name type="scientific">Trichoderma arundinaceum</name>
    <dbReference type="NCBI Taxonomy" id="490622"/>
    <lineage>
        <taxon>Eukaryota</taxon>
        <taxon>Fungi</taxon>
        <taxon>Dikarya</taxon>
        <taxon>Ascomycota</taxon>
        <taxon>Pezizomycotina</taxon>
        <taxon>Sordariomycetes</taxon>
        <taxon>Hypocreomycetidae</taxon>
        <taxon>Hypocreales</taxon>
        <taxon>Hypocreaceae</taxon>
        <taxon>Trichoderma</taxon>
    </lineage>
</organism>
<feature type="region of interest" description="Disordered" evidence="1">
    <location>
        <begin position="307"/>
        <end position="347"/>
    </location>
</feature>
<sequence length="708" mass="75466">MTATPPLVTSDLLGPSESSAAPHMNETREGIASVISTIRAQIAEPATGPVSHQPGITPQVHAPGAPAGLSPNEMSAPSPLERSTSASSVSNGLAANVTEQGDSVSHSNHSKEQHEVSAQPSEMVPKVVDRQGLGSRNSTPGSSAPPKTIQSEEKSKAYMAFTEMVQKTDASVIRQVVRENWHKCLVGSDYHTAFIANAAITCCNPEVLRRTVQEIGDRVIKTSKREIAKHFGSQDLDEVADLIGPKLGAQFQDRVMATRLETIGAQELINALARAERLGYHVNDIVEKKKSGLGGEVVIPSMSAVPHPHPPMPPHHIQGDGPPPPMPPHQGQGCPQQSQPYGAPPSQIPVAGLPTKVFVPQTPSVAIPSGGQDQYASGVLPGIEYCQKCHRPCSSLDALTYCQSPKTQENTLVDTCVHCGCQFESTGGLSYHTKSNVCGHHDDKRRMQMVGLLQKIALNPTPSTQGPPIQQMTPGQPVTVAPTPKSNATPRQKVASSVATPGSSGNDPYAKLTPEERANFEAEMKSVDQYYVGLMNRAAVELPPGQREEEIAKLKNRYNTKQSNTRKKYGIRLRERRTNAEMGASRNTSPADYARASKKVRVDGRQARAAQGTDQVLESPRRRVPLSEMGGLSASSATAELVDPTVSSMASQPPLPAHNVSAVPTVAAQGVPQGAHQGTSNDPMQIDDDSSTDADSDNVDIPARIKTT</sequence>
<dbReference type="Proteomes" id="UP000266272">
    <property type="component" value="Unassembled WGS sequence"/>
</dbReference>
<dbReference type="EMBL" id="PXOA01000644">
    <property type="protein sequence ID" value="RFU73484.1"/>
    <property type="molecule type" value="Genomic_DNA"/>
</dbReference>
<evidence type="ECO:0000256" key="1">
    <source>
        <dbReference type="SAM" id="MobiDB-lite"/>
    </source>
</evidence>
<evidence type="ECO:0000313" key="2">
    <source>
        <dbReference type="EMBL" id="RFU73484.1"/>
    </source>
</evidence>